<evidence type="ECO:0000259" key="16">
    <source>
        <dbReference type="Pfam" id="PF01490"/>
    </source>
</evidence>
<organism evidence="17 18">
    <name type="scientific">Tigriopus californicus</name>
    <name type="common">Marine copepod</name>
    <dbReference type="NCBI Taxonomy" id="6832"/>
    <lineage>
        <taxon>Eukaryota</taxon>
        <taxon>Metazoa</taxon>
        <taxon>Ecdysozoa</taxon>
        <taxon>Arthropoda</taxon>
        <taxon>Crustacea</taxon>
        <taxon>Multicrustacea</taxon>
        <taxon>Hexanauplia</taxon>
        <taxon>Copepoda</taxon>
        <taxon>Harpacticoida</taxon>
        <taxon>Harpacticidae</taxon>
        <taxon>Tigriopus</taxon>
    </lineage>
</organism>
<feature type="domain" description="Amino acid transporter transmembrane" evidence="16">
    <location>
        <begin position="173"/>
        <end position="377"/>
    </location>
</feature>
<evidence type="ECO:0000256" key="3">
    <source>
        <dbReference type="ARBA" id="ARBA00022448"/>
    </source>
</evidence>
<evidence type="ECO:0000256" key="15">
    <source>
        <dbReference type="SAM" id="Phobius"/>
    </source>
</evidence>
<keyword evidence="12" id="KW-0325">Glycoprotein</keyword>
<keyword evidence="3" id="KW-0813">Transport</keyword>
<evidence type="ECO:0000256" key="4">
    <source>
        <dbReference type="ARBA" id="ARBA00022692"/>
    </source>
</evidence>
<evidence type="ECO:0000256" key="5">
    <source>
        <dbReference type="ARBA" id="ARBA00022723"/>
    </source>
</evidence>
<comment type="similarity">
    <text evidence="14">Belongs to the amino acid/polyamine transporter 2 family. SLC38A9 subfamily.</text>
</comment>
<dbReference type="GO" id="GO:0015179">
    <property type="term" value="F:L-amino acid transmembrane transporter activity"/>
    <property type="evidence" value="ECO:0007669"/>
    <property type="project" value="TreeGrafter"/>
</dbReference>
<dbReference type="PANTHER" id="PTHR22950">
    <property type="entry name" value="AMINO ACID TRANSPORTER"/>
    <property type="match status" value="1"/>
</dbReference>
<feature type="transmembrane region" description="Helical" evidence="15">
    <location>
        <begin position="328"/>
        <end position="349"/>
    </location>
</feature>
<comment type="subcellular location">
    <subcellularLocation>
        <location evidence="1">Late endosome membrane</location>
        <topology evidence="1">Multi-pass membrane protein</topology>
    </subcellularLocation>
    <subcellularLocation>
        <location evidence="2">Lysosome membrane</location>
        <topology evidence="2">Multi-pass membrane protein</topology>
    </subcellularLocation>
</comment>
<evidence type="ECO:0000256" key="2">
    <source>
        <dbReference type="ARBA" id="ARBA00004155"/>
    </source>
</evidence>
<evidence type="ECO:0000313" key="17">
    <source>
        <dbReference type="EMBL" id="TRY74665.1"/>
    </source>
</evidence>
<keyword evidence="13" id="KW-0458">Lysosome</keyword>
<dbReference type="STRING" id="6832.A0A553PAE9"/>
<evidence type="ECO:0000256" key="9">
    <source>
        <dbReference type="ARBA" id="ARBA00023053"/>
    </source>
</evidence>
<dbReference type="Proteomes" id="UP000318571">
    <property type="component" value="Chromosome 2"/>
</dbReference>
<keyword evidence="10 15" id="KW-0472">Membrane</keyword>
<gene>
    <name evidence="17" type="ORF">TCAL_00718</name>
</gene>
<dbReference type="GO" id="GO:0005765">
    <property type="term" value="C:lysosomal membrane"/>
    <property type="evidence" value="ECO:0007669"/>
    <property type="project" value="UniProtKB-SubCell"/>
</dbReference>
<dbReference type="EMBL" id="VCGU01000005">
    <property type="protein sequence ID" value="TRY74665.1"/>
    <property type="molecule type" value="Genomic_DNA"/>
</dbReference>
<reference evidence="17 18" key="1">
    <citation type="journal article" date="2018" name="Nat. Ecol. Evol.">
        <title>Genomic signatures of mitonuclear coevolution across populations of Tigriopus californicus.</title>
        <authorList>
            <person name="Barreto F.S."/>
            <person name="Watson E.T."/>
            <person name="Lima T.G."/>
            <person name="Willett C.S."/>
            <person name="Edmands S."/>
            <person name="Li W."/>
            <person name="Burton R.S."/>
        </authorList>
    </citation>
    <scope>NUCLEOTIDE SEQUENCE [LARGE SCALE GENOMIC DNA]</scope>
    <source>
        <strain evidence="17 18">San Diego</strain>
    </source>
</reference>
<protein>
    <recommendedName>
        <fullName evidence="16">Amino acid transporter transmembrane domain-containing protein</fullName>
    </recommendedName>
</protein>
<evidence type="ECO:0000256" key="14">
    <source>
        <dbReference type="ARBA" id="ARBA00038442"/>
    </source>
</evidence>
<comment type="caution">
    <text evidence="17">The sequence shown here is derived from an EMBL/GenBank/DDBJ whole genome shotgun (WGS) entry which is preliminary data.</text>
</comment>
<feature type="transmembrane region" description="Helical" evidence="15">
    <location>
        <begin position="361"/>
        <end position="380"/>
    </location>
</feature>
<dbReference type="OMA" id="ASKAYDC"/>
<keyword evidence="18" id="KW-1185">Reference proteome</keyword>
<evidence type="ECO:0000256" key="13">
    <source>
        <dbReference type="ARBA" id="ARBA00023228"/>
    </source>
</evidence>
<dbReference type="InterPro" id="IPR013057">
    <property type="entry name" value="AA_transpt_TM"/>
</dbReference>
<accession>A0A553PAE9</accession>
<dbReference type="GO" id="GO:0031902">
    <property type="term" value="C:late endosome membrane"/>
    <property type="evidence" value="ECO:0007669"/>
    <property type="project" value="UniProtKB-SubCell"/>
</dbReference>
<keyword evidence="11" id="KW-1015">Disulfide bond</keyword>
<sequence length="386" mass="42619">MLGPAYEPIVGICSLGAVLGAAIVYWVLMSNFLYSSVVLAYDKITGAMHGHPEQYALICAISPDRNATEIANPSQGNSGYPIYPMPPFVGPLPAVFPDPEASSFFDTYWTHKSVAFYLSGGVLPLITWAKPGFLQKFNCIGTLNIFVLIGVVIYFASEWGINVEFHDIASPMYIPWGSGTVYCLSGTLSMGMFIHNAIITITSRQGARKENNVRDTKIAFALVLISYLLIGVLFYLSFPLPKNCIADNFLNNFHTNNPIMAVCRVFLLFQLVTVFPIIMLILRNQVLSLMPTVSQDNNTLITFINVSTCGFCVFIAIIYPNIGNIIRYSGAACGMIMMFVAPCLCHMMYMREESQVHPMAIILEVIIICAGVLNFVAQFLPLSWFG</sequence>
<keyword evidence="7" id="KW-0029">Amino-acid transport</keyword>
<evidence type="ECO:0000313" key="18">
    <source>
        <dbReference type="Proteomes" id="UP000318571"/>
    </source>
</evidence>
<evidence type="ECO:0000256" key="11">
    <source>
        <dbReference type="ARBA" id="ARBA00023157"/>
    </source>
</evidence>
<evidence type="ECO:0000256" key="12">
    <source>
        <dbReference type="ARBA" id="ARBA00023180"/>
    </source>
</evidence>
<dbReference type="GO" id="GO:0046872">
    <property type="term" value="F:metal ion binding"/>
    <property type="evidence" value="ECO:0007669"/>
    <property type="project" value="UniProtKB-KW"/>
</dbReference>
<feature type="transmembrane region" description="Helical" evidence="15">
    <location>
        <begin position="137"/>
        <end position="156"/>
    </location>
</feature>
<evidence type="ECO:0000256" key="1">
    <source>
        <dbReference type="ARBA" id="ARBA00004107"/>
    </source>
</evidence>
<keyword evidence="6" id="KW-0967">Endosome</keyword>
<feature type="transmembrane region" description="Helical" evidence="15">
    <location>
        <begin position="6"/>
        <end position="28"/>
    </location>
</feature>
<feature type="transmembrane region" description="Helical" evidence="15">
    <location>
        <begin position="218"/>
        <end position="238"/>
    </location>
</feature>
<keyword evidence="4 15" id="KW-0812">Transmembrane</keyword>
<proteinExistence type="inferred from homology"/>
<dbReference type="PANTHER" id="PTHR22950:SF244">
    <property type="entry name" value="NEUTRAL AMINO ACID TRANSPORTER 9"/>
    <property type="match status" value="1"/>
</dbReference>
<keyword evidence="8 15" id="KW-1133">Transmembrane helix</keyword>
<evidence type="ECO:0000256" key="8">
    <source>
        <dbReference type="ARBA" id="ARBA00022989"/>
    </source>
</evidence>
<dbReference type="AlphaFoldDB" id="A0A553PAE9"/>
<dbReference type="Pfam" id="PF01490">
    <property type="entry name" value="Aa_trans"/>
    <property type="match status" value="1"/>
</dbReference>
<name>A0A553PAE9_TIGCA</name>
<evidence type="ECO:0000256" key="7">
    <source>
        <dbReference type="ARBA" id="ARBA00022970"/>
    </source>
</evidence>
<keyword evidence="5" id="KW-0479">Metal-binding</keyword>
<evidence type="ECO:0000256" key="6">
    <source>
        <dbReference type="ARBA" id="ARBA00022753"/>
    </source>
</evidence>
<feature type="transmembrane region" description="Helical" evidence="15">
    <location>
        <begin position="176"/>
        <end position="198"/>
    </location>
</feature>
<evidence type="ECO:0000256" key="10">
    <source>
        <dbReference type="ARBA" id="ARBA00023136"/>
    </source>
</evidence>
<feature type="transmembrane region" description="Helical" evidence="15">
    <location>
        <begin position="258"/>
        <end position="282"/>
    </location>
</feature>
<feature type="transmembrane region" description="Helical" evidence="15">
    <location>
        <begin position="303"/>
        <end position="322"/>
    </location>
</feature>
<keyword evidence="9" id="KW-0915">Sodium</keyword>